<accession>A0A5C7IQP8</accession>
<comment type="caution">
    <text evidence="1">The sequence shown here is derived from an EMBL/GenBank/DDBJ whole genome shotgun (WGS) entry which is preliminary data.</text>
</comment>
<evidence type="ECO:0000313" key="1">
    <source>
        <dbReference type="EMBL" id="TXG70796.1"/>
    </source>
</evidence>
<name>A0A5C7IQP8_9ROSI</name>
<proteinExistence type="predicted"/>
<reference evidence="2" key="1">
    <citation type="journal article" date="2019" name="Gigascience">
        <title>De novo genome assembly of the endangered Acer yangbiense, a plant species with extremely small populations endemic to Yunnan Province, China.</title>
        <authorList>
            <person name="Yang J."/>
            <person name="Wariss H.M."/>
            <person name="Tao L."/>
            <person name="Zhang R."/>
            <person name="Yun Q."/>
            <person name="Hollingsworth P."/>
            <person name="Dao Z."/>
            <person name="Luo G."/>
            <person name="Guo H."/>
            <person name="Ma Y."/>
            <person name="Sun W."/>
        </authorList>
    </citation>
    <scope>NUCLEOTIDE SEQUENCE [LARGE SCALE GENOMIC DNA]</scope>
    <source>
        <strain evidence="2">cv. Malutang</strain>
    </source>
</reference>
<dbReference type="Proteomes" id="UP000323000">
    <property type="component" value="Chromosome 2"/>
</dbReference>
<protein>
    <submittedName>
        <fullName evidence="1">Uncharacterized protein</fullName>
    </submittedName>
</protein>
<dbReference type="EMBL" id="VAHF01000002">
    <property type="protein sequence ID" value="TXG70796.1"/>
    <property type="molecule type" value="Genomic_DNA"/>
</dbReference>
<evidence type="ECO:0000313" key="2">
    <source>
        <dbReference type="Proteomes" id="UP000323000"/>
    </source>
</evidence>
<organism evidence="1 2">
    <name type="scientific">Acer yangbiense</name>
    <dbReference type="NCBI Taxonomy" id="1000413"/>
    <lineage>
        <taxon>Eukaryota</taxon>
        <taxon>Viridiplantae</taxon>
        <taxon>Streptophyta</taxon>
        <taxon>Embryophyta</taxon>
        <taxon>Tracheophyta</taxon>
        <taxon>Spermatophyta</taxon>
        <taxon>Magnoliopsida</taxon>
        <taxon>eudicotyledons</taxon>
        <taxon>Gunneridae</taxon>
        <taxon>Pentapetalae</taxon>
        <taxon>rosids</taxon>
        <taxon>malvids</taxon>
        <taxon>Sapindales</taxon>
        <taxon>Sapindaceae</taxon>
        <taxon>Hippocastanoideae</taxon>
        <taxon>Acereae</taxon>
        <taxon>Acer</taxon>
    </lineage>
</organism>
<gene>
    <name evidence="1" type="ORF">EZV62_005731</name>
</gene>
<dbReference type="AlphaFoldDB" id="A0A5C7IQP8"/>
<keyword evidence="2" id="KW-1185">Reference proteome</keyword>
<dbReference type="OrthoDB" id="361580at2759"/>
<sequence length="230" mass="25897">MVSRLAAVVGDDGEDRSMVGLDRSLEGIVYEFGSTERFDSGLYCGGPNHNNTNSVIERTSACMKHNPGISPEWTVEEHRILEDVLRHLKGNWHFDVLLGCLMFPPVNRLSQFNLNLLPTMPSAPVTISSVEQSIMAQDPVAMALYAVVVSICAPVWCNLASLICKELIELDSYKEKIKENQEKIKLNKQLPYLVGNIVELIWKDFGDEEKMRLRKMEPTLILTHRGRVNG</sequence>